<keyword evidence="2" id="KW-1185">Reference proteome</keyword>
<evidence type="ECO:0000313" key="2">
    <source>
        <dbReference type="Proteomes" id="UP001234202"/>
    </source>
</evidence>
<sequence length="143" mass="16201">MDFTQLLMGPKSIYDRGTEDVETSPLIHGPDEDDGFDELARARSPRHLHNHLSFEQDPVASGFSRISYPVNAVATDNEYESAKALDAGKGDAVVGVMYGKGVKEQASSSWFWFVTLNDFTLNRRDTDLWFKYRLIAVYLFVQM</sequence>
<name>A0ACC2XV63_9TREE</name>
<organism evidence="1 2">
    <name type="scientific">Naganishia onofrii</name>
    <dbReference type="NCBI Taxonomy" id="1851511"/>
    <lineage>
        <taxon>Eukaryota</taxon>
        <taxon>Fungi</taxon>
        <taxon>Dikarya</taxon>
        <taxon>Basidiomycota</taxon>
        <taxon>Agaricomycotina</taxon>
        <taxon>Tremellomycetes</taxon>
        <taxon>Filobasidiales</taxon>
        <taxon>Filobasidiaceae</taxon>
        <taxon>Naganishia</taxon>
    </lineage>
</organism>
<reference evidence="1" key="1">
    <citation type="submission" date="2023-04" db="EMBL/GenBank/DDBJ databases">
        <title>Draft Genome sequencing of Naganishia species isolated from polar environments using Oxford Nanopore Technology.</title>
        <authorList>
            <person name="Leo P."/>
            <person name="Venkateswaran K."/>
        </authorList>
    </citation>
    <scope>NUCLEOTIDE SEQUENCE</scope>
    <source>
        <strain evidence="1">DBVPG 5303</strain>
    </source>
</reference>
<dbReference type="Proteomes" id="UP001234202">
    <property type="component" value="Unassembled WGS sequence"/>
</dbReference>
<gene>
    <name evidence="1" type="ORF">QFC24_001482</name>
</gene>
<comment type="caution">
    <text evidence="1">The sequence shown here is derived from an EMBL/GenBank/DDBJ whole genome shotgun (WGS) entry which is preliminary data.</text>
</comment>
<dbReference type="EMBL" id="JASBWV010000003">
    <property type="protein sequence ID" value="KAJ9127244.1"/>
    <property type="molecule type" value="Genomic_DNA"/>
</dbReference>
<accession>A0ACC2XV63</accession>
<proteinExistence type="predicted"/>
<protein>
    <submittedName>
        <fullName evidence="1">Uncharacterized protein</fullName>
    </submittedName>
</protein>
<evidence type="ECO:0000313" key="1">
    <source>
        <dbReference type="EMBL" id="KAJ9127244.1"/>
    </source>
</evidence>